<dbReference type="Gene3D" id="3.20.20.30">
    <property type="entry name" value="Luciferase-like domain"/>
    <property type="match status" value="1"/>
</dbReference>
<gene>
    <name evidence="7" type="ORF">CP968_11185</name>
    <name evidence="6" type="ORF">GCM10010371_16460</name>
</gene>
<dbReference type="InterPro" id="IPR036661">
    <property type="entry name" value="Luciferase-like_sf"/>
</dbReference>
<keyword evidence="4" id="KW-0503">Monooxygenase</keyword>
<dbReference type="InterPro" id="IPR011251">
    <property type="entry name" value="Luciferase-like_dom"/>
</dbReference>
<evidence type="ECO:0000313" key="8">
    <source>
        <dbReference type="Proteomes" id="UP000326831"/>
    </source>
</evidence>
<dbReference type="Proteomes" id="UP000326831">
    <property type="component" value="Chromosome"/>
</dbReference>
<evidence type="ECO:0000313" key="6">
    <source>
        <dbReference type="EMBL" id="GGZ57727.1"/>
    </source>
</evidence>
<keyword evidence="1" id="KW-0285">Flavoprotein</keyword>
<accession>A0A5P2UI00</accession>
<dbReference type="EC" id="1.-.-.-" evidence="7"/>
<keyword evidence="3 7" id="KW-0560">Oxidoreductase</keyword>
<evidence type="ECO:0000259" key="5">
    <source>
        <dbReference type="Pfam" id="PF00296"/>
    </source>
</evidence>
<reference evidence="7 8" key="2">
    <citation type="submission" date="2017-09" db="EMBL/GenBank/DDBJ databases">
        <authorList>
            <person name="Lee N."/>
            <person name="Cho B.-K."/>
        </authorList>
    </citation>
    <scope>NUCLEOTIDE SEQUENCE [LARGE SCALE GENOMIC DNA]</scope>
    <source>
        <strain evidence="7 8">ATCC 27467</strain>
    </source>
</reference>
<dbReference type="GO" id="GO:0046306">
    <property type="term" value="P:alkanesulfonate catabolic process"/>
    <property type="evidence" value="ECO:0007669"/>
    <property type="project" value="TreeGrafter"/>
</dbReference>
<evidence type="ECO:0000256" key="4">
    <source>
        <dbReference type="ARBA" id="ARBA00023033"/>
    </source>
</evidence>
<protein>
    <submittedName>
        <fullName evidence="6">F420-dependent oxidoreductase</fullName>
    </submittedName>
    <submittedName>
        <fullName evidence="7">TIGR03619 family F420-dependent LLM class oxidoreductase</fullName>
        <ecNumber evidence="7">1.-.-.-</ecNumber>
    </submittedName>
</protein>
<dbReference type="InterPro" id="IPR019921">
    <property type="entry name" value="Lucif-like_OxRdtase_Rv2161c"/>
</dbReference>
<evidence type="ECO:0000256" key="2">
    <source>
        <dbReference type="ARBA" id="ARBA00022643"/>
    </source>
</evidence>
<dbReference type="OrthoDB" id="4074025at2"/>
<proteinExistence type="predicted"/>
<name>A0A5P2UI00_9ACTN</name>
<dbReference type="PANTHER" id="PTHR42847">
    <property type="entry name" value="ALKANESULFONATE MONOOXYGENASE"/>
    <property type="match status" value="1"/>
</dbReference>
<dbReference type="KEGG" id="ssub:CP968_11185"/>
<dbReference type="NCBIfam" id="TIGR03619">
    <property type="entry name" value="F420_Rv2161c"/>
    <property type="match status" value="1"/>
</dbReference>
<evidence type="ECO:0000256" key="3">
    <source>
        <dbReference type="ARBA" id="ARBA00023002"/>
    </source>
</evidence>
<dbReference type="PANTHER" id="PTHR42847:SF4">
    <property type="entry name" value="ALKANESULFONATE MONOOXYGENASE-RELATED"/>
    <property type="match status" value="1"/>
</dbReference>
<keyword evidence="8" id="KW-1185">Reference proteome</keyword>
<organism evidence="7 8">
    <name type="scientific">Streptomyces subrutilus</name>
    <dbReference type="NCBI Taxonomy" id="36818"/>
    <lineage>
        <taxon>Bacteria</taxon>
        <taxon>Bacillati</taxon>
        <taxon>Actinomycetota</taxon>
        <taxon>Actinomycetes</taxon>
        <taxon>Kitasatosporales</taxon>
        <taxon>Streptomycetaceae</taxon>
        <taxon>Streptomyces</taxon>
    </lineage>
</organism>
<reference evidence="6" key="1">
    <citation type="journal article" date="2014" name="Int. J. Syst. Evol. Microbiol.">
        <title>Complete genome sequence of Corynebacterium casei LMG S-19264T (=DSM 44701T), isolated from a smear-ripened cheese.</title>
        <authorList>
            <consortium name="US DOE Joint Genome Institute (JGI-PGF)"/>
            <person name="Walter F."/>
            <person name="Albersmeier A."/>
            <person name="Kalinowski J."/>
            <person name="Ruckert C."/>
        </authorList>
    </citation>
    <scope>NUCLEOTIDE SEQUENCE</scope>
    <source>
        <strain evidence="6">JCM 4834</strain>
    </source>
</reference>
<dbReference type="EMBL" id="BMVX01000005">
    <property type="protein sequence ID" value="GGZ57727.1"/>
    <property type="molecule type" value="Genomic_DNA"/>
</dbReference>
<evidence type="ECO:0000256" key="1">
    <source>
        <dbReference type="ARBA" id="ARBA00022630"/>
    </source>
</evidence>
<dbReference type="Proteomes" id="UP000634660">
    <property type="component" value="Unassembled WGS sequence"/>
</dbReference>
<dbReference type="EMBL" id="CP023701">
    <property type="protein sequence ID" value="QEU78782.1"/>
    <property type="molecule type" value="Genomic_DNA"/>
</dbReference>
<reference evidence="6" key="3">
    <citation type="submission" date="2020-09" db="EMBL/GenBank/DDBJ databases">
        <authorList>
            <person name="Sun Q."/>
            <person name="Ohkuma M."/>
        </authorList>
    </citation>
    <scope>NUCLEOTIDE SEQUENCE</scope>
    <source>
        <strain evidence="6">JCM 4834</strain>
    </source>
</reference>
<evidence type="ECO:0000313" key="7">
    <source>
        <dbReference type="EMBL" id="QEU78782.1"/>
    </source>
</evidence>
<sequence>MKIGVNVPNYGEDASPGSLQDWARRLEELGYHHLLLSDHVAVTPEVHRLFATPFYDPFTVLAWLAGTTRRIGLGTTVTILPYRHPVQVARLVANIDQLSGGRFVFGAAAGWAAGEFAALGVPFERRGARSDEYLRLIKACWAEEEVTFRGEFVSVEGLRTGPLPVQRPGPPVWVGGHSAGAMRRAVRHGDAWHPTSVTADWLVGYGLPSLRDAADRLGLPVPALVPRIKLRITGRPLGADRVLGEGSLGQIREDLDLLDSLGAATVVLDPTFLGEPRTADLAKRDLETLETVAAELVDLEHQRLRRG</sequence>
<dbReference type="GO" id="GO:0008726">
    <property type="term" value="F:alkanesulfonate monooxygenase activity"/>
    <property type="evidence" value="ECO:0007669"/>
    <property type="project" value="TreeGrafter"/>
</dbReference>
<feature type="domain" description="Luciferase-like" evidence="5">
    <location>
        <begin position="12"/>
        <end position="199"/>
    </location>
</feature>
<dbReference type="Pfam" id="PF00296">
    <property type="entry name" value="Bac_luciferase"/>
    <property type="match status" value="1"/>
</dbReference>
<dbReference type="InterPro" id="IPR050172">
    <property type="entry name" value="SsuD_RutA_monooxygenase"/>
</dbReference>
<dbReference type="SUPFAM" id="SSF51679">
    <property type="entry name" value="Bacterial luciferase-like"/>
    <property type="match status" value="1"/>
</dbReference>
<keyword evidence="2" id="KW-0288">FMN</keyword>
<dbReference type="AlphaFoldDB" id="A0A5P2UI00"/>